<dbReference type="Proteomes" id="UP001054252">
    <property type="component" value="Unassembled WGS sequence"/>
</dbReference>
<dbReference type="EMBL" id="BPVZ01000187">
    <property type="protein sequence ID" value="GKV44896.1"/>
    <property type="molecule type" value="Genomic_DNA"/>
</dbReference>
<name>A0AAV5M585_9ROSI</name>
<feature type="compositionally biased region" description="Polar residues" evidence="1">
    <location>
        <begin position="131"/>
        <end position="140"/>
    </location>
</feature>
<evidence type="ECO:0008006" key="4">
    <source>
        <dbReference type="Google" id="ProtNLM"/>
    </source>
</evidence>
<dbReference type="PANTHER" id="PTHR33108:SF14">
    <property type="entry name" value="OS01G0745000 PROTEIN"/>
    <property type="match status" value="1"/>
</dbReference>
<protein>
    <recommendedName>
        <fullName evidence="4">DUF1677 family protein</fullName>
    </recommendedName>
</protein>
<dbReference type="PANTHER" id="PTHR33108">
    <property type="entry name" value="OS01G0745000 PROTEIN"/>
    <property type="match status" value="1"/>
</dbReference>
<sequence length="146" mass="16278">MNEQGLRKVASDVSSEIKGYAVSGSSSFVVDDDEVVKQVECECCGLGEDCTQSYITKVEGYYGGKWVCGLCSEAVKERIRLAPNMALHDAFRLHRDFCQKFNNTTRLNPKLSLTYAMRDIAKRSAEKRNSSTKLARSTSCVPKIHL</sequence>
<evidence type="ECO:0000313" key="2">
    <source>
        <dbReference type="EMBL" id="GKV44896.1"/>
    </source>
</evidence>
<dbReference type="InterPro" id="IPR012876">
    <property type="entry name" value="DUF1677_pln"/>
</dbReference>
<gene>
    <name evidence="2" type="ORF">SLEP1_g52031</name>
</gene>
<reference evidence="2 3" key="1">
    <citation type="journal article" date="2021" name="Commun. Biol.">
        <title>The genome of Shorea leprosula (Dipterocarpaceae) highlights the ecological relevance of drought in aseasonal tropical rainforests.</title>
        <authorList>
            <person name="Ng K.K.S."/>
            <person name="Kobayashi M.J."/>
            <person name="Fawcett J.A."/>
            <person name="Hatakeyama M."/>
            <person name="Paape T."/>
            <person name="Ng C.H."/>
            <person name="Ang C.C."/>
            <person name="Tnah L.H."/>
            <person name="Lee C.T."/>
            <person name="Nishiyama T."/>
            <person name="Sese J."/>
            <person name="O'Brien M.J."/>
            <person name="Copetti D."/>
            <person name="Mohd Noor M.I."/>
            <person name="Ong R.C."/>
            <person name="Putra M."/>
            <person name="Sireger I.Z."/>
            <person name="Indrioko S."/>
            <person name="Kosugi Y."/>
            <person name="Izuno A."/>
            <person name="Isagi Y."/>
            <person name="Lee S.L."/>
            <person name="Shimizu K.K."/>
        </authorList>
    </citation>
    <scope>NUCLEOTIDE SEQUENCE [LARGE SCALE GENOMIC DNA]</scope>
    <source>
        <strain evidence="2">214</strain>
    </source>
</reference>
<dbReference type="Pfam" id="PF07911">
    <property type="entry name" value="DUF1677"/>
    <property type="match status" value="1"/>
</dbReference>
<dbReference type="AlphaFoldDB" id="A0AAV5M585"/>
<accession>A0AAV5M585</accession>
<evidence type="ECO:0000256" key="1">
    <source>
        <dbReference type="SAM" id="MobiDB-lite"/>
    </source>
</evidence>
<feature type="region of interest" description="Disordered" evidence="1">
    <location>
        <begin position="126"/>
        <end position="146"/>
    </location>
</feature>
<organism evidence="2 3">
    <name type="scientific">Rubroshorea leprosula</name>
    <dbReference type="NCBI Taxonomy" id="152421"/>
    <lineage>
        <taxon>Eukaryota</taxon>
        <taxon>Viridiplantae</taxon>
        <taxon>Streptophyta</taxon>
        <taxon>Embryophyta</taxon>
        <taxon>Tracheophyta</taxon>
        <taxon>Spermatophyta</taxon>
        <taxon>Magnoliopsida</taxon>
        <taxon>eudicotyledons</taxon>
        <taxon>Gunneridae</taxon>
        <taxon>Pentapetalae</taxon>
        <taxon>rosids</taxon>
        <taxon>malvids</taxon>
        <taxon>Malvales</taxon>
        <taxon>Dipterocarpaceae</taxon>
        <taxon>Rubroshorea</taxon>
    </lineage>
</organism>
<keyword evidence="3" id="KW-1185">Reference proteome</keyword>
<evidence type="ECO:0000313" key="3">
    <source>
        <dbReference type="Proteomes" id="UP001054252"/>
    </source>
</evidence>
<proteinExistence type="predicted"/>
<comment type="caution">
    <text evidence="2">The sequence shown here is derived from an EMBL/GenBank/DDBJ whole genome shotgun (WGS) entry which is preliminary data.</text>
</comment>